<dbReference type="Pfam" id="PF00082">
    <property type="entry name" value="Peptidase_S8"/>
    <property type="match status" value="1"/>
</dbReference>
<dbReference type="EMBL" id="CP034550">
    <property type="protein sequence ID" value="QFZ24485.1"/>
    <property type="molecule type" value="Genomic_DNA"/>
</dbReference>
<dbReference type="InterPro" id="IPR036852">
    <property type="entry name" value="Peptidase_S8/S53_dom_sf"/>
</dbReference>
<dbReference type="InterPro" id="IPR023827">
    <property type="entry name" value="Peptidase_S8_Asp-AS"/>
</dbReference>
<sequence>MRRHGCALGVALLTAALIQGSAPPGAAAGPNASGPPAEAHRITLITGDVASYQQDPGTVRIDPAPREDGSQPSFATTTTAHGVFAYPSDALPLIGAGRLDPELFNITALVADGRQDDETPTIPVIAKPDGRPMALAVHTHLSDAVGVRVPKQDAPRFWASLKADELGLSSVRLDRKVRPLLERSTRQIGAPTAWDLGLDGSGVKVAVVDTGVDDTHPDLAGKVVAAADFSGEGDAVDRHGHGTHVASTIAGTGRASDGRNRGVAPGASLLSAKVFDGSGQGDESGVMAGIEWAVAQGADVVNLSMGSGVTDGSDPLSELVDSLSASTGTLFVVAAGNDGPGDRSINSPGSAASALTVGAVDRDDSLAWFTSRGPRLRDALVKPEIVAPGVGIVAARAAGTAMGEPVDDYYTAASGTSMATPHVAGAAALLAQQHPDWTGATIKDVLASTAKDVGHKWYEQGAGRLDVARAVTQRTTGPASASFGKVEGVAPAKHAVTYTNTGDAPLTAGLALGVASWDGSAPDPGTMALAGSSLALPARSTADITVTVDPDEGPFGVYGGTVVATTPDGGTVRTPVSTYNAPPLFPVSVRVLDTSGTPAKQAVVQLVDDRLGTENRNDPFLDQVEHWVDLVDGAGRVSLPASTYSALGWTSEKSLTARRWLGLSAAEVPVSGATTITLDGRATVPVSARPAGRTDQRDRTVALRRVLPATGDREGLVTEVGLSAGATPWEVRLTPAAAAGTGAVSVQDHGIHGSAAVDLKSGATTLDPVYDVPSITTWPGEHRLALVPQGAADQRGRAVLVRLPAPTGTTDPVSAANRAALAAAQTAAQAGAAAVIAYVDVPGALPLGPLTGAALPLLSLGNAQGEALRAAGGEVSITVRPVPAAMFNIDAVDRDGVPKEHVRTYRPEDLVAQQATYHADQPGLTGQKTWYAFPEGLWKTQFAQAVRVPLPGTWTEYTGPGDEQVVWKRVVSAAAPGGASLAMNQFNVYRPGERTRPDEHWFRAPLRATATELNADHPGRYPSAADRWKVLCSACREGDLFTPPLQWVDGAHFVSPHENGKYSAITTARLFRDDREIKPVDDPLAQFPRFPLAAESATYRLEVTDAMVGPGKSAAPSTLLFAHAQRTQTTWTFTSARSTAAPPAGYSCQGGSSCSFQPLILLDHRLPLTADNVLVGRSFEVAAASHTGARGGGAVVWLHVYASTDGTTWTELAAQPSGTGVWTVTAPSVSGDVWLRTEARDVRGNTVRQTVERAYRSP</sequence>
<evidence type="ECO:0000256" key="6">
    <source>
        <dbReference type="PROSITE-ProRule" id="PRU01240"/>
    </source>
</evidence>
<evidence type="ECO:0000259" key="9">
    <source>
        <dbReference type="Pfam" id="PF00082"/>
    </source>
</evidence>
<feature type="active site" description="Charge relay system" evidence="5 6">
    <location>
        <position position="209"/>
    </location>
</feature>
<evidence type="ECO:0000313" key="10">
    <source>
        <dbReference type="EMBL" id="QFZ24485.1"/>
    </source>
</evidence>
<evidence type="ECO:0000256" key="8">
    <source>
        <dbReference type="SAM" id="SignalP"/>
    </source>
</evidence>
<keyword evidence="8" id="KW-0732">Signal</keyword>
<dbReference type="PROSITE" id="PS00137">
    <property type="entry name" value="SUBTILASE_HIS"/>
    <property type="match status" value="1"/>
</dbReference>
<dbReference type="InterPro" id="IPR050131">
    <property type="entry name" value="Peptidase_S8_subtilisin-like"/>
</dbReference>
<dbReference type="InterPro" id="IPR013783">
    <property type="entry name" value="Ig-like_fold"/>
</dbReference>
<protein>
    <submittedName>
        <fullName evidence="10">Peptidase S8 and S53 subtilisin kexin sedolisin</fullName>
    </submittedName>
</protein>
<dbReference type="GO" id="GO:0004252">
    <property type="term" value="F:serine-type endopeptidase activity"/>
    <property type="evidence" value="ECO:0007669"/>
    <property type="project" value="UniProtKB-UniRule"/>
</dbReference>
<dbReference type="Gene3D" id="3.40.50.200">
    <property type="entry name" value="Peptidase S8/S53 domain"/>
    <property type="match status" value="1"/>
</dbReference>
<evidence type="ECO:0000256" key="4">
    <source>
        <dbReference type="ARBA" id="ARBA00022825"/>
    </source>
</evidence>
<dbReference type="InterPro" id="IPR015500">
    <property type="entry name" value="Peptidase_S8_subtilisin-rel"/>
</dbReference>
<comment type="similarity">
    <text evidence="1 6 7">Belongs to the peptidase S8 family.</text>
</comment>
<evidence type="ECO:0000256" key="7">
    <source>
        <dbReference type="RuleBase" id="RU003355"/>
    </source>
</evidence>
<dbReference type="PANTHER" id="PTHR43806:SF65">
    <property type="entry name" value="SERINE PROTEASE APRX"/>
    <property type="match status" value="1"/>
</dbReference>
<dbReference type="InterPro" id="IPR022398">
    <property type="entry name" value="Peptidase_S8_His-AS"/>
</dbReference>
<feature type="chain" id="PRO_5024869776" evidence="8">
    <location>
        <begin position="28"/>
        <end position="1258"/>
    </location>
</feature>
<dbReference type="AlphaFoldDB" id="A0A5Q0HEU6"/>
<organism evidence="10 11">
    <name type="scientific">Saccharothrix syringae</name>
    <name type="common">Nocardiopsis syringae</name>
    <dbReference type="NCBI Taxonomy" id="103733"/>
    <lineage>
        <taxon>Bacteria</taxon>
        <taxon>Bacillati</taxon>
        <taxon>Actinomycetota</taxon>
        <taxon>Actinomycetes</taxon>
        <taxon>Pseudonocardiales</taxon>
        <taxon>Pseudonocardiaceae</taxon>
        <taxon>Saccharothrix</taxon>
    </lineage>
</organism>
<dbReference type="OrthoDB" id="9795680at2"/>
<dbReference type="PROSITE" id="PS51892">
    <property type="entry name" value="SUBTILASE"/>
    <property type="match status" value="1"/>
</dbReference>
<reference evidence="11" key="1">
    <citation type="journal article" date="2021" name="Curr. Microbiol.">
        <title>Complete genome of nocamycin-producing strain Saccharothrix syringae NRRL B-16468 reveals the biosynthetic potential for secondary metabolites.</title>
        <authorList>
            <person name="Mo X."/>
            <person name="Yang S."/>
        </authorList>
    </citation>
    <scope>NUCLEOTIDE SEQUENCE [LARGE SCALE GENOMIC DNA]</scope>
    <source>
        <strain evidence="11">ATCC 51364 / DSM 43886 / JCM 6844 / KCTC 9398 / NBRC 14523 / NRRL B-16468 / INA 2240</strain>
    </source>
</reference>
<keyword evidence="4 6" id="KW-0720">Serine protease</keyword>
<evidence type="ECO:0000256" key="1">
    <source>
        <dbReference type="ARBA" id="ARBA00011073"/>
    </source>
</evidence>
<feature type="active site" description="Charge relay system" evidence="5 6">
    <location>
        <position position="417"/>
    </location>
</feature>
<feature type="signal peptide" evidence="8">
    <location>
        <begin position="1"/>
        <end position="27"/>
    </location>
</feature>
<keyword evidence="2 6" id="KW-0645">Protease</keyword>
<feature type="domain" description="Peptidase S8/S53" evidence="9">
    <location>
        <begin position="200"/>
        <end position="462"/>
    </location>
</feature>
<dbReference type="PANTHER" id="PTHR43806">
    <property type="entry name" value="PEPTIDASE S8"/>
    <property type="match status" value="1"/>
</dbReference>
<dbReference type="InterPro" id="IPR000209">
    <property type="entry name" value="Peptidase_S8/S53_dom"/>
</dbReference>
<dbReference type="PRINTS" id="PR00723">
    <property type="entry name" value="SUBTILISIN"/>
</dbReference>
<accession>A0A5Q0HEU6</accession>
<dbReference type="GO" id="GO:0006508">
    <property type="term" value="P:proteolysis"/>
    <property type="evidence" value="ECO:0007669"/>
    <property type="project" value="UniProtKB-KW"/>
</dbReference>
<proteinExistence type="inferred from homology"/>
<dbReference type="InterPro" id="IPR023828">
    <property type="entry name" value="Peptidase_S8_Ser-AS"/>
</dbReference>
<dbReference type="Gene3D" id="3.50.30.30">
    <property type="match status" value="1"/>
</dbReference>
<name>A0A5Q0HEU6_SACSY</name>
<dbReference type="Gene3D" id="2.60.40.10">
    <property type="entry name" value="Immunoglobulins"/>
    <property type="match status" value="1"/>
</dbReference>
<dbReference type="PROSITE" id="PS00138">
    <property type="entry name" value="SUBTILASE_SER"/>
    <property type="match status" value="1"/>
</dbReference>
<keyword evidence="3 6" id="KW-0378">Hydrolase</keyword>
<dbReference type="SUPFAM" id="SSF52743">
    <property type="entry name" value="Subtilisin-like"/>
    <property type="match status" value="1"/>
</dbReference>
<evidence type="ECO:0000256" key="3">
    <source>
        <dbReference type="ARBA" id="ARBA00022801"/>
    </source>
</evidence>
<evidence type="ECO:0000313" key="11">
    <source>
        <dbReference type="Proteomes" id="UP000325787"/>
    </source>
</evidence>
<feature type="active site" description="Charge relay system" evidence="5 6">
    <location>
        <position position="241"/>
    </location>
</feature>
<dbReference type="Proteomes" id="UP000325787">
    <property type="component" value="Chromosome"/>
</dbReference>
<dbReference type="KEGG" id="ssyi:EKG83_25040"/>
<evidence type="ECO:0000256" key="5">
    <source>
        <dbReference type="PIRSR" id="PIRSR615500-1"/>
    </source>
</evidence>
<evidence type="ECO:0000256" key="2">
    <source>
        <dbReference type="ARBA" id="ARBA00022670"/>
    </source>
</evidence>
<gene>
    <name evidence="10" type="ORF">EKG83_25040</name>
</gene>
<dbReference type="PROSITE" id="PS00136">
    <property type="entry name" value="SUBTILASE_ASP"/>
    <property type="match status" value="1"/>
</dbReference>
<dbReference type="GO" id="GO:0005975">
    <property type="term" value="P:carbohydrate metabolic process"/>
    <property type="evidence" value="ECO:0007669"/>
    <property type="project" value="UniProtKB-ARBA"/>
</dbReference>
<keyword evidence="11" id="KW-1185">Reference proteome</keyword>